<dbReference type="InParanoid" id="A0A7J7C6R6"/>
<comment type="caution">
    <text evidence="1">The sequence shown here is derived from an EMBL/GenBank/DDBJ whole genome shotgun (WGS) entry which is preliminary data.</text>
</comment>
<protein>
    <submittedName>
        <fullName evidence="1">Uncharacterized protein</fullName>
    </submittedName>
</protein>
<evidence type="ECO:0000313" key="2">
    <source>
        <dbReference type="Proteomes" id="UP000593562"/>
    </source>
</evidence>
<organism evidence="1 2">
    <name type="scientific">Tripterygium wilfordii</name>
    <name type="common">Thunder God vine</name>
    <dbReference type="NCBI Taxonomy" id="458696"/>
    <lineage>
        <taxon>Eukaryota</taxon>
        <taxon>Viridiplantae</taxon>
        <taxon>Streptophyta</taxon>
        <taxon>Embryophyta</taxon>
        <taxon>Tracheophyta</taxon>
        <taxon>Spermatophyta</taxon>
        <taxon>Magnoliopsida</taxon>
        <taxon>eudicotyledons</taxon>
        <taxon>Gunneridae</taxon>
        <taxon>Pentapetalae</taxon>
        <taxon>rosids</taxon>
        <taxon>fabids</taxon>
        <taxon>Celastrales</taxon>
        <taxon>Celastraceae</taxon>
        <taxon>Tripterygium</taxon>
    </lineage>
</organism>
<keyword evidence="2" id="KW-1185">Reference proteome</keyword>
<proteinExistence type="predicted"/>
<sequence>MIIYCGTTFGNFVLLGSESGYFWTSQKVVMVNIHRTEYIRRSIFWQPCDKQQVMINGMMLAHYLPDEMNKSIVVQRKVLKQTLTRDFDIGSASPVKMVTNQVSCKEPGTDETDFGGIRNIDATICIEDAKSHASPVEGMEAAEIVHDGCGATTDSVEHMRIMECMHECLVDSIDAKGEGQNCFQPSNSGLLKRSVE</sequence>
<name>A0A7J7C6R6_TRIWF</name>
<dbReference type="Proteomes" id="UP000593562">
    <property type="component" value="Unassembled WGS sequence"/>
</dbReference>
<reference evidence="1 2" key="1">
    <citation type="journal article" date="2020" name="Nat. Commun.">
        <title>Genome of Tripterygium wilfordii and identification of cytochrome P450 involved in triptolide biosynthesis.</title>
        <authorList>
            <person name="Tu L."/>
            <person name="Su P."/>
            <person name="Zhang Z."/>
            <person name="Gao L."/>
            <person name="Wang J."/>
            <person name="Hu T."/>
            <person name="Zhou J."/>
            <person name="Zhang Y."/>
            <person name="Zhao Y."/>
            <person name="Liu Y."/>
            <person name="Song Y."/>
            <person name="Tong Y."/>
            <person name="Lu Y."/>
            <person name="Yang J."/>
            <person name="Xu C."/>
            <person name="Jia M."/>
            <person name="Peters R.J."/>
            <person name="Huang L."/>
            <person name="Gao W."/>
        </authorList>
    </citation>
    <scope>NUCLEOTIDE SEQUENCE [LARGE SCALE GENOMIC DNA]</scope>
    <source>
        <strain evidence="2">cv. XIE 37</strain>
        <tissue evidence="1">Leaf</tissue>
    </source>
</reference>
<dbReference type="AlphaFoldDB" id="A0A7J7C6R6"/>
<evidence type="ECO:0000313" key="1">
    <source>
        <dbReference type="EMBL" id="KAF5729645.1"/>
    </source>
</evidence>
<dbReference type="EMBL" id="JAAARO010000020">
    <property type="protein sequence ID" value="KAF5729645.1"/>
    <property type="molecule type" value="Genomic_DNA"/>
</dbReference>
<accession>A0A7J7C6R6</accession>
<gene>
    <name evidence="1" type="ORF">HS088_TW20G00009</name>
</gene>